<reference evidence="1 2" key="1">
    <citation type="journal article" date="2006" name="Int. J. Syst. Evol. Microbiol.">
        <title>Chryseobacterium hispanicum sp. nov., isolated from the drinking water distribution system of Sevilla, Spain.</title>
        <authorList>
            <person name="Gallego V."/>
            <person name="Garcia M.T."/>
            <person name="Ventosa A."/>
        </authorList>
    </citation>
    <scope>NUCLEOTIDE SEQUENCE [LARGE SCALE GENOMIC DNA]</scope>
    <source>
        <strain evidence="1 2">KCTC 22104</strain>
    </source>
</reference>
<gene>
    <name evidence="1" type="ORF">DRF58_16295</name>
</gene>
<accession>A0A3D9CLL9</accession>
<dbReference type="AlphaFoldDB" id="A0A3D9CLL9"/>
<dbReference type="EMBL" id="QNUG01000055">
    <property type="protein sequence ID" value="REC66643.1"/>
    <property type="molecule type" value="Genomic_DNA"/>
</dbReference>
<sequence length="118" mass="14196">MEFHLSSKMKDYHKEVLTAMIICCRNFDLKNFIPFLMSENVLTNYENKVQFYRIMKNKVECAKKITDGILICKIEKKEWQLNPKAHLFNFYDQTHKNERLSIEVEFEKGNLILDIQPF</sequence>
<dbReference type="Proteomes" id="UP000256326">
    <property type="component" value="Unassembled WGS sequence"/>
</dbReference>
<proteinExistence type="predicted"/>
<keyword evidence="2" id="KW-1185">Reference proteome</keyword>
<evidence type="ECO:0000313" key="1">
    <source>
        <dbReference type="EMBL" id="REC66643.1"/>
    </source>
</evidence>
<name>A0A3D9CLL9_9FLAO</name>
<evidence type="ECO:0000313" key="2">
    <source>
        <dbReference type="Proteomes" id="UP000256326"/>
    </source>
</evidence>
<organism evidence="1 2">
    <name type="scientific">Epilithonimonas hispanica</name>
    <dbReference type="NCBI Taxonomy" id="358687"/>
    <lineage>
        <taxon>Bacteria</taxon>
        <taxon>Pseudomonadati</taxon>
        <taxon>Bacteroidota</taxon>
        <taxon>Flavobacteriia</taxon>
        <taxon>Flavobacteriales</taxon>
        <taxon>Weeksellaceae</taxon>
        <taxon>Chryseobacterium group</taxon>
        <taxon>Epilithonimonas</taxon>
    </lineage>
</organism>
<protein>
    <submittedName>
        <fullName evidence="1">Uncharacterized protein</fullName>
    </submittedName>
</protein>
<comment type="caution">
    <text evidence="1">The sequence shown here is derived from an EMBL/GenBank/DDBJ whole genome shotgun (WGS) entry which is preliminary data.</text>
</comment>